<feature type="region of interest" description="Disordered" evidence="9">
    <location>
        <begin position="121"/>
        <end position="174"/>
    </location>
</feature>
<feature type="compositionally biased region" description="Low complexity" evidence="9">
    <location>
        <begin position="346"/>
        <end position="367"/>
    </location>
</feature>
<evidence type="ECO:0000313" key="13">
    <source>
        <dbReference type="EMBL" id="TWB30880.1"/>
    </source>
</evidence>
<evidence type="ECO:0000313" key="14">
    <source>
        <dbReference type="Proteomes" id="UP000316545"/>
    </source>
</evidence>
<dbReference type="GO" id="GO:0005509">
    <property type="term" value="F:calcium ion binding"/>
    <property type="evidence" value="ECO:0007669"/>
    <property type="project" value="InterPro"/>
</dbReference>
<organism evidence="13 14">
    <name type="scientific">Nitrospirillum amazonense</name>
    <dbReference type="NCBI Taxonomy" id="28077"/>
    <lineage>
        <taxon>Bacteria</taxon>
        <taxon>Pseudomonadati</taxon>
        <taxon>Pseudomonadota</taxon>
        <taxon>Alphaproteobacteria</taxon>
        <taxon>Rhodospirillales</taxon>
        <taxon>Azospirillaceae</taxon>
        <taxon>Nitrospirillum</taxon>
    </lineage>
</organism>
<feature type="compositionally biased region" description="Basic and acidic residues" evidence="9">
    <location>
        <begin position="153"/>
        <end position="174"/>
    </location>
</feature>
<proteinExistence type="inferred from homology"/>
<evidence type="ECO:0000259" key="12">
    <source>
        <dbReference type="PROSITE" id="PS51123"/>
    </source>
</evidence>
<evidence type="ECO:0000259" key="11">
    <source>
        <dbReference type="PROSITE" id="PS50222"/>
    </source>
</evidence>
<dbReference type="InterPro" id="IPR002048">
    <property type="entry name" value="EF_hand_dom"/>
</dbReference>
<keyword evidence="8" id="KW-0175">Coiled coil</keyword>
<dbReference type="Pfam" id="PF13677">
    <property type="entry name" value="MotB_plug"/>
    <property type="match status" value="1"/>
</dbReference>
<comment type="subcellular location">
    <subcellularLocation>
        <location evidence="1">Cell membrane</location>
        <topology evidence="1">Single-pass membrane protein</topology>
    </subcellularLocation>
</comment>
<comment type="caution">
    <text evidence="13">The sequence shown here is derived from an EMBL/GenBank/DDBJ whole genome shotgun (WGS) entry which is preliminary data.</text>
</comment>
<feature type="transmembrane region" description="Helical" evidence="10">
    <location>
        <begin position="36"/>
        <end position="55"/>
    </location>
</feature>
<evidence type="ECO:0000256" key="10">
    <source>
        <dbReference type="SAM" id="Phobius"/>
    </source>
</evidence>
<dbReference type="Pfam" id="PF00691">
    <property type="entry name" value="OmpA"/>
    <property type="match status" value="1"/>
</dbReference>
<reference evidence="13 14" key="1">
    <citation type="submission" date="2019-06" db="EMBL/GenBank/DDBJ databases">
        <title>Genomic Encyclopedia of Type Strains, Phase IV (KMG-V): Genome sequencing to study the core and pangenomes of soil and plant-associated prokaryotes.</title>
        <authorList>
            <person name="Whitman W."/>
        </authorList>
    </citation>
    <scope>NUCLEOTIDE SEQUENCE [LARGE SCALE GENOMIC DNA]</scope>
    <source>
        <strain evidence="13 14">BR 11865</strain>
    </source>
</reference>
<dbReference type="PROSITE" id="PS00018">
    <property type="entry name" value="EF_HAND_1"/>
    <property type="match status" value="1"/>
</dbReference>
<evidence type="ECO:0000256" key="9">
    <source>
        <dbReference type="SAM" id="MobiDB-lite"/>
    </source>
</evidence>
<dbReference type="InterPro" id="IPR050330">
    <property type="entry name" value="Bact_OuterMem_StrucFunc"/>
</dbReference>
<evidence type="ECO:0000256" key="7">
    <source>
        <dbReference type="PROSITE-ProRule" id="PRU00473"/>
    </source>
</evidence>
<comment type="similarity">
    <text evidence="2">Belongs to the MotB family.</text>
</comment>
<dbReference type="GO" id="GO:0005886">
    <property type="term" value="C:plasma membrane"/>
    <property type="evidence" value="ECO:0007669"/>
    <property type="project" value="UniProtKB-SubCell"/>
</dbReference>
<dbReference type="InterPro" id="IPR025713">
    <property type="entry name" value="MotB-like_N_dom"/>
</dbReference>
<keyword evidence="14" id="KW-1185">Reference proteome</keyword>
<keyword evidence="3" id="KW-1003">Cell membrane</keyword>
<evidence type="ECO:0000256" key="5">
    <source>
        <dbReference type="ARBA" id="ARBA00022989"/>
    </source>
</evidence>
<dbReference type="PROSITE" id="PS50222">
    <property type="entry name" value="EF_HAND_2"/>
    <property type="match status" value="1"/>
</dbReference>
<feature type="compositionally biased region" description="Basic and acidic residues" evidence="9">
    <location>
        <begin position="130"/>
        <end position="141"/>
    </location>
</feature>
<dbReference type="SUPFAM" id="SSF103088">
    <property type="entry name" value="OmpA-like"/>
    <property type="match status" value="1"/>
</dbReference>
<keyword evidence="6 7" id="KW-0472">Membrane</keyword>
<dbReference type="PANTHER" id="PTHR30329">
    <property type="entry name" value="STATOR ELEMENT OF FLAGELLAR MOTOR COMPLEX"/>
    <property type="match status" value="1"/>
</dbReference>
<evidence type="ECO:0000256" key="4">
    <source>
        <dbReference type="ARBA" id="ARBA00022692"/>
    </source>
</evidence>
<dbReference type="Gene3D" id="3.30.1330.60">
    <property type="entry name" value="OmpA-like domain"/>
    <property type="match status" value="1"/>
</dbReference>
<feature type="compositionally biased region" description="Low complexity" evidence="9">
    <location>
        <begin position="377"/>
        <end position="386"/>
    </location>
</feature>
<dbReference type="InterPro" id="IPR018247">
    <property type="entry name" value="EF_Hand_1_Ca_BS"/>
</dbReference>
<feature type="coiled-coil region" evidence="8">
    <location>
        <begin position="182"/>
        <end position="209"/>
    </location>
</feature>
<sequence>MGDTGLASAGGDEKAPIIIKKVNKGGDGHHGGAWKVAYADFVTAMMAFFLLLWLLSVTTAEQKLGLADYFSPATPSKQESGAGGVLGGKTITVNGAAMNNSSPTSVAVPLPSRPQASNAFQSVEDATDEAQGKPDGKDEKTSGTTDNNGGRSDGSKSGDGRLDMDQNGDGKVDEQELKQALAQHEDQQFKEIEKEVRQAIQQVPELKALQQNVIMQRTPEGERLNLVDQDGYSMFPSGSAKMNTQTAQLLSLVAQAVAKLPNKVSITGHTDNTPFANNGSGNYGNWELSSDRANASRRALAAAGVAEDRIASVVGLADRDPLFPEDPKSPRNRRISITVLREHPLTETATPPGTATTPAGVPTTPAGQPVPPPPPSVTSRPEGGGR</sequence>
<name>A0A560GAZ4_9PROT</name>
<dbReference type="PANTHER" id="PTHR30329:SF21">
    <property type="entry name" value="LIPOPROTEIN YIAD-RELATED"/>
    <property type="match status" value="1"/>
</dbReference>
<dbReference type="InterPro" id="IPR006665">
    <property type="entry name" value="OmpA-like"/>
</dbReference>
<evidence type="ECO:0000256" key="8">
    <source>
        <dbReference type="SAM" id="Coils"/>
    </source>
</evidence>
<dbReference type="InterPro" id="IPR036737">
    <property type="entry name" value="OmpA-like_sf"/>
</dbReference>
<dbReference type="Proteomes" id="UP000316545">
    <property type="component" value="Unassembled WGS sequence"/>
</dbReference>
<dbReference type="AlphaFoldDB" id="A0A560GAZ4"/>
<accession>A0A560GAZ4</accession>
<gene>
    <name evidence="13" type="ORF">FBZ88_102446</name>
</gene>
<feature type="region of interest" description="Disordered" evidence="9">
    <location>
        <begin position="343"/>
        <end position="386"/>
    </location>
</feature>
<dbReference type="CDD" id="cd07185">
    <property type="entry name" value="OmpA_C-like"/>
    <property type="match status" value="1"/>
</dbReference>
<evidence type="ECO:0000256" key="2">
    <source>
        <dbReference type="ARBA" id="ARBA00008914"/>
    </source>
</evidence>
<dbReference type="EMBL" id="VITO01000002">
    <property type="protein sequence ID" value="TWB30880.1"/>
    <property type="molecule type" value="Genomic_DNA"/>
</dbReference>
<keyword evidence="5 10" id="KW-1133">Transmembrane helix</keyword>
<evidence type="ECO:0000256" key="3">
    <source>
        <dbReference type="ARBA" id="ARBA00022475"/>
    </source>
</evidence>
<evidence type="ECO:0000256" key="1">
    <source>
        <dbReference type="ARBA" id="ARBA00004162"/>
    </source>
</evidence>
<keyword evidence="4 10" id="KW-0812">Transmembrane</keyword>
<feature type="domain" description="EF-hand" evidence="11">
    <location>
        <begin position="163"/>
        <end position="187"/>
    </location>
</feature>
<dbReference type="PROSITE" id="PS51123">
    <property type="entry name" value="OMPA_2"/>
    <property type="match status" value="1"/>
</dbReference>
<protein>
    <submittedName>
        <fullName evidence="13">Chemotaxis protein MotB</fullName>
    </submittedName>
</protein>
<evidence type="ECO:0000256" key="6">
    <source>
        <dbReference type="ARBA" id="ARBA00023136"/>
    </source>
</evidence>
<feature type="domain" description="OmpA-like" evidence="12">
    <location>
        <begin position="222"/>
        <end position="343"/>
    </location>
</feature>